<dbReference type="RefSeq" id="WP_130646286.1">
    <property type="nucleotide sequence ID" value="NZ_PGCL01000002.1"/>
</dbReference>
<evidence type="ECO:0000256" key="1">
    <source>
        <dbReference type="ARBA" id="ARBA00001713"/>
    </source>
</evidence>
<gene>
    <name evidence="5" type="primary">rpiA</name>
    <name evidence="6" type="ORF">CUJ86_04020</name>
</gene>
<dbReference type="EMBL" id="PGCL01000002">
    <property type="protein sequence ID" value="TAJ44496.1"/>
    <property type="molecule type" value="Genomic_DNA"/>
</dbReference>
<comment type="caution">
    <text evidence="6">The sequence shown here is derived from an EMBL/GenBank/DDBJ whole genome shotgun (WGS) entry which is preliminary data.</text>
</comment>
<evidence type="ECO:0000313" key="6">
    <source>
        <dbReference type="EMBL" id="TAJ44496.1"/>
    </source>
</evidence>
<dbReference type="FunFam" id="3.40.50.1360:FF:000001">
    <property type="entry name" value="Ribose-5-phosphate isomerase A"/>
    <property type="match status" value="1"/>
</dbReference>
<dbReference type="SUPFAM" id="SSF75445">
    <property type="entry name" value="D-ribose-5-phosphate isomerase (RpiA), lid domain"/>
    <property type="match status" value="1"/>
</dbReference>
<evidence type="ECO:0000256" key="3">
    <source>
        <dbReference type="ARBA" id="ARBA00011881"/>
    </source>
</evidence>
<dbReference type="AlphaFoldDB" id="A0A483CY64"/>
<comment type="subunit">
    <text evidence="3">Homotetramer.</text>
</comment>
<accession>A0A483CY64</accession>
<dbReference type="GO" id="GO:0005829">
    <property type="term" value="C:cytosol"/>
    <property type="evidence" value="ECO:0007669"/>
    <property type="project" value="TreeGrafter"/>
</dbReference>
<dbReference type="OrthoDB" id="19013at2157"/>
<sequence length="232" mass="24466">MSKQHNLEAKRIAGYAAAEQVQDGMVVGLGTGSTAQYAIQRVGERIQEERIAVTGIPTSYQSALRAREAGILVVDLPGVSSIDLTIDGADQIDARFNLIKGGGAAHTREKCVADASERILIVADATKVSECLTAPVPVEVVPYATVGVGRHIRALGGEPVIREAVRKDGPVITDNGNFVLDCAFGTINEPAALAARLNAIPGVLTCGLFTEYAEKITVLIGESEGCRTLTRR</sequence>
<feature type="binding site" evidence="5">
    <location>
        <begin position="87"/>
        <end position="90"/>
    </location>
    <ligand>
        <name>substrate</name>
    </ligand>
</feature>
<keyword evidence="7" id="KW-1185">Reference proteome</keyword>
<keyword evidence="4 5" id="KW-0413">Isomerase</keyword>
<dbReference type="GO" id="GO:0006014">
    <property type="term" value="P:D-ribose metabolic process"/>
    <property type="evidence" value="ECO:0007669"/>
    <property type="project" value="TreeGrafter"/>
</dbReference>
<reference evidence="6 7" key="1">
    <citation type="submission" date="2017-11" db="EMBL/GenBank/DDBJ databases">
        <title>Isolation and Characterization of Methanofollis Species from Methane Seep Offshore SW Taiwan.</title>
        <authorList>
            <person name="Teng N.-H."/>
            <person name="Lai M.-C."/>
            <person name="Chen S.-C."/>
        </authorList>
    </citation>
    <scope>NUCLEOTIDE SEQUENCE [LARGE SCALE GENOMIC DNA]</scope>
    <source>
        <strain evidence="6 7">FWC-SCC2</strain>
    </source>
</reference>
<dbReference type="InterPro" id="IPR037171">
    <property type="entry name" value="NagB/RpiA_transferase-like"/>
</dbReference>
<dbReference type="Proteomes" id="UP000292580">
    <property type="component" value="Unassembled WGS sequence"/>
</dbReference>
<dbReference type="HAMAP" id="MF_00170">
    <property type="entry name" value="Rib_5P_isom_A"/>
    <property type="match status" value="1"/>
</dbReference>
<feature type="binding site" evidence="5">
    <location>
        <begin position="100"/>
        <end position="103"/>
    </location>
    <ligand>
        <name>substrate</name>
    </ligand>
</feature>
<comment type="subunit">
    <text evidence="5">Homodimer.</text>
</comment>
<dbReference type="GO" id="GO:0004751">
    <property type="term" value="F:ribose-5-phosphate isomerase activity"/>
    <property type="evidence" value="ECO:0007669"/>
    <property type="project" value="UniProtKB-UniRule"/>
</dbReference>
<evidence type="ECO:0000256" key="4">
    <source>
        <dbReference type="ARBA" id="ARBA00023235"/>
    </source>
</evidence>
<dbReference type="SMART" id="SM01134">
    <property type="entry name" value="DeoRC"/>
    <property type="match status" value="1"/>
</dbReference>
<dbReference type="GO" id="GO:0009052">
    <property type="term" value="P:pentose-phosphate shunt, non-oxidative branch"/>
    <property type="evidence" value="ECO:0007669"/>
    <property type="project" value="UniProtKB-UniRule"/>
</dbReference>
<dbReference type="EC" id="5.3.1.6" evidence="5"/>
<dbReference type="NCBIfam" id="TIGR00021">
    <property type="entry name" value="rpiA"/>
    <property type="match status" value="1"/>
</dbReference>
<dbReference type="PANTHER" id="PTHR11934:SF0">
    <property type="entry name" value="RIBOSE-5-PHOSPHATE ISOMERASE"/>
    <property type="match status" value="1"/>
</dbReference>
<comment type="function">
    <text evidence="5">Catalyzes the reversible conversion of ribose-5-phosphate to ribulose 5-phosphate.</text>
</comment>
<dbReference type="Pfam" id="PF06026">
    <property type="entry name" value="Rib_5-P_isom_A"/>
    <property type="match status" value="1"/>
</dbReference>
<organism evidence="6 7">
    <name type="scientific">Methanofollis fontis</name>
    <dbReference type="NCBI Taxonomy" id="2052832"/>
    <lineage>
        <taxon>Archaea</taxon>
        <taxon>Methanobacteriati</taxon>
        <taxon>Methanobacteriota</taxon>
        <taxon>Stenosarchaea group</taxon>
        <taxon>Methanomicrobia</taxon>
        <taxon>Methanomicrobiales</taxon>
        <taxon>Methanomicrobiaceae</taxon>
        <taxon>Methanofollis</taxon>
    </lineage>
</organism>
<name>A0A483CY64_9EURY</name>
<dbReference type="SUPFAM" id="SSF100950">
    <property type="entry name" value="NagB/RpiA/CoA transferase-like"/>
    <property type="match status" value="1"/>
</dbReference>
<feature type="binding site" evidence="5">
    <location>
        <position position="127"/>
    </location>
    <ligand>
        <name>substrate</name>
    </ligand>
</feature>
<comment type="catalytic activity">
    <reaction evidence="1 5">
        <text>aldehydo-D-ribose 5-phosphate = D-ribulose 5-phosphate</text>
        <dbReference type="Rhea" id="RHEA:14657"/>
        <dbReference type="ChEBI" id="CHEBI:58121"/>
        <dbReference type="ChEBI" id="CHEBI:58273"/>
        <dbReference type="EC" id="5.3.1.6"/>
    </reaction>
</comment>
<evidence type="ECO:0000256" key="2">
    <source>
        <dbReference type="ARBA" id="ARBA00008088"/>
    </source>
</evidence>
<dbReference type="Gene3D" id="3.40.50.1360">
    <property type="match status" value="1"/>
</dbReference>
<dbReference type="FunFam" id="3.30.70.260:FF:000018">
    <property type="entry name" value="Ribose-5-phosphate isomerase A"/>
    <property type="match status" value="1"/>
</dbReference>
<dbReference type="CDD" id="cd01398">
    <property type="entry name" value="RPI_A"/>
    <property type="match status" value="1"/>
</dbReference>
<dbReference type="InterPro" id="IPR004788">
    <property type="entry name" value="Ribose5P_isomerase_type_A"/>
</dbReference>
<feature type="binding site" evidence="5">
    <location>
        <begin position="31"/>
        <end position="34"/>
    </location>
    <ligand>
        <name>substrate</name>
    </ligand>
</feature>
<evidence type="ECO:0000313" key="7">
    <source>
        <dbReference type="Proteomes" id="UP000292580"/>
    </source>
</evidence>
<dbReference type="Gene3D" id="3.30.70.260">
    <property type="match status" value="1"/>
</dbReference>
<comment type="pathway">
    <text evidence="5">Carbohydrate degradation; pentose phosphate pathway; D-ribose 5-phosphate from D-ribulose 5-phosphate (non-oxidative stage): step 1/1.</text>
</comment>
<dbReference type="InterPro" id="IPR020672">
    <property type="entry name" value="Ribose5P_isomerase_typA_subgr"/>
</dbReference>
<dbReference type="NCBIfam" id="NF001924">
    <property type="entry name" value="PRK00702.1"/>
    <property type="match status" value="1"/>
</dbReference>
<evidence type="ECO:0000256" key="5">
    <source>
        <dbReference type="HAMAP-Rule" id="MF_00170"/>
    </source>
</evidence>
<comment type="similarity">
    <text evidence="2 5">Belongs to the ribose 5-phosphate isomerase family.</text>
</comment>
<protein>
    <recommendedName>
        <fullName evidence="5">Ribose-5-phosphate isomerase A</fullName>
        <ecNumber evidence="5">5.3.1.6</ecNumber>
    </recommendedName>
    <alternativeName>
        <fullName evidence="5">Phosphoriboisomerase A</fullName>
        <shortName evidence="5">PRI</shortName>
    </alternativeName>
</protein>
<feature type="active site" description="Proton acceptor" evidence="5">
    <location>
        <position position="109"/>
    </location>
</feature>
<dbReference type="PANTHER" id="PTHR11934">
    <property type="entry name" value="RIBOSE-5-PHOSPHATE ISOMERASE"/>
    <property type="match status" value="1"/>
</dbReference>
<proteinExistence type="inferred from homology"/>
<dbReference type="UniPathway" id="UPA00115">
    <property type="reaction ID" value="UER00412"/>
</dbReference>